<sequence>MGNERKKVIVDEIQYWRAHQLLPKEYCDFLLALYTEGEGTVNNEWKGAPQKLTSNFFQVFLLLLLLPISFLVIYFTELSIPMQLSILIILLAFSYWSILRYKEKNSINIHIAMIVFLLILFLVTVYATKELIGLNWLLQSMILFHCVLWGFIGVKRKLYYLTASGIIGCIIWSIYIFF</sequence>
<accession>A0A0A2TFF6</accession>
<proteinExistence type="predicted"/>
<feature type="transmembrane region" description="Helical" evidence="1">
    <location>
        <begin position="111"/>
        <end position="128"/>
    </location>
</feature>
<evidence type="ECO:0000256" key="1">
    <source>
        <dbReference type="SAM" id="Phobius"/>
    </source>
</evidence>
<keyword evidence="3" id="KW-1185">Reference proteome</keyword>
<dbReference type="eggNOG" id="ENOG50332M1">
    <property type="taxonomic scope" value="Bacteria"/>
</dbReference>
<dbReference type="RefSeq" id="WP_036818329.1">
    <property type="nucleotide sequence ID" value="NZ_AVBF01000017.1"/>
</dbReference>
<keyword evidence="1" id="KW-0812">Transmembrane</keyword>
<dbReference type="Proteomes" id="UP000030147">
    <property type="component" value="Unassembled WGS sequence"/>
</dbReference>
<dbReference type="EMBL" id="AVBF01000017">
    <property type="protein sequence ID" value="KGP73168.1"/>
    <property type="molecule type" value="Genomic_DNA"/>
</dbReference>
<organism evidence="2 3">
    <name type="scientific">Pontibacillus yanchengensis Y32</name>
    <dbReference type="NCBI Taxonomy" id="1385514"/>
    <lineage>
        <taxon>Bacteria</taxon>
        <taxon>Bacillati</taxon>
        <taxon>Bacillota</taxon>
        <taxon>Bacilli</taxon>
        <taxon>Bacillales</taxon>
        <taxon>Bacillaceae</taxon>
        <taxon>Pontibacillus</taxon>
    </lineage>
</organism>
<protein>
    <recommendedName>
        <fullName evidence="4">DUF2157 domain-containing protein</fullName>
    </recommendedName>
</protein>
<dbReference type="STRING" id="1385514.N782_07310"/>
<dbReference type="AlphaFoldDB" id="A0A0A2TFF6"/>
<keyword evidence="1" id="KW-0472">Membrane</keyword>
<feature type="transmembrane region" description="Helical" evidence="1">
    <location>
        <begin position="56"/>
        <end position="76"/>
    </location>
</feature>
<name>A0A0A2TFF6_9BACI</name>
<comment type="caution">
    <text evidence="2">The sequence shown here is derived from an EMBL/GenBank/DDBJ whole genome shotgun (WGS) entry which is preliminary data.</text>
</comment>
<feature type="transmembrane region" description="Helical" evidence="1">
    <location>
        <begin position="82"/>
        <end position="99"/>
    </location>
</feature>
<feature type="transmembrane region" description="Helical" evidence="1">
    <location>
        <begin position="158"/>
        <end position="177"/>
    </location>
</feature>
<gene>
    <name evidence="2" type="ORF">N782_07310</name>
</gene>
<evidence type="ECO:0000313" key="3">
    <source>
        <dbReference type="Proteomes" id="UP000030147"/>
    </source>
</evidence>
<reference evidence="2 3" key="1">
    <citation type="journal article" date="2015" name="Stand. Genomic Sci.">
        <title>High quality draft genome sequence of the moderately halophilic bacterium Pontibacillus yanchengensis Y32(T) and comparison among Pontibacillus genomes.</title>
        <authorList>
            <person name="Huang J."/>
            <person name="Qiao Z.X."/>
            <person name="Tang J.W."/>
            <person name="Wang G."/>
        </authorList>
    </citation>
    <scope>NUCLEOTIDE SEQUENCE [LARGE SCALE GENOMIC DNA]</scope>
    <source>
        <strain evidence="2 3">Y32</strain>
    </source>
</reference>
<keyword evidence="1" id="KW-1133">Transmembrane helix</keyword>
<evidence type="ECO:0000313" key="2">
    <source>
        <dbReference type="EMBL" id="KGP73168.1"/>
    </source>
</evidence>
<feature type="transmembrane region" description="Helical" evidence="1">
    <location>
        <begin position="134"/>
        <end position="151"/>
    </location>
</feature>
<dbReference type="OrthoDB" id="2380880at2"/>
<evidence type="ECO:0008006" key="4">
    <source>
        <dbReference type="Google" id="ProtNLM"/>
    </source>
</evidence>